<dbReference type="InterPro" id="IPR011701">
    <property type="entry name" value="MFS"/>
</dbReference>
<dbReference type="InterPro" id="IPR020846">
    <property type="entry name" value="MFS_dom"/>
</dbReference>
<feature type="transmembrane region" description="Helical" evidence="7">
    <location>
        <begin position="273"/>
        <end position="292"/>
    </location>
</feature>
<dbReference type="PANTHER" id="PTHR23517:SF10">
    <property type="entry name" value="MAJOR FACILITATOR SUPERFAMILY (MFS) PROFILE DOMAIN-CONTAINING PROTEIN"/>
    <property type="match status" value="1"/>
</dbReference>
<evidence type="ECO:0000256" key="6">
    <source>
        <dbReference type="ARBA" id="ARBA00023136"/>
    </source>
</evidence>
<sequence>MPKLVWLLVIGTTINVTGASFLWPLNTIYMHNELGKSLAFAGFILMFNQGASIAGNLIGGMLFDRFSAYKTILIGTGLAFGAAVTLSFFHSILPYAILLVLIGFGAGMTWPVMFAMAGSVWPEGGRRAFNAVYVAQNLGVALGASVGGYVASFSFDYIFIANASFFGVFFLLVLTTFRRMDDERDPQMHKNILGQNNKIRDKAAFIALLILCGGFLVMWIAYSQWQSTIASHTQNLDIPLDLYSTLWAINGFLIVLGQPLVKWITNRITSNKVQIYVGNVIFLFSFIVAMFAEEFTLFAVAMVILTIGEMLVWPAVPTLANELAPKGRVGFYQGIVNSVGAGGRMIGPLLGGLVVDFFNIQLLFFALLFILLIPFITTRIFDNGVKEERSNG</sequence>
<keyword evidence="5 7" id="KW-1133">Transmembrane helix</keyword>
<keyword evidence="6 7" id="KW-0472">Membrane</keyword>
<evidence type="ECO:0000256" key="1">
    <source>
        <dbReference type="ARBA" id="ARBA00004651"/>
    </source>
</evidence>
<dbReference type="Gene3D" id="1.20.1250.20">
    <property type="entry name" value="MFS general substrate transporter like domains"/>
    <property type="match status" value="2"/>
</dbReference>
<protein>
    <submittedName>
        <fullName evidence="9">MDR family MFS transporter</fullName>
    </submittedName>
</protein>
<feature type="transmembrane region" description="Helical" evidence="7">
    <location>
        <begin position="360"/>
        <end position="381"/>
    </location>
</feature>
<evidence type="ECO:0000259" key="8">
    <source>
        <dbReference type="PROSITE" id="PS50850"/>
    </source>
</evidence>
<evidence type="ECO:0000256" key="2">
    <source>
        <dbReference type="ARBA" id="ARBA00022448"/>
    </source>
</evidence>
<evidence type="ECO:0000256" key="4">
    <source>
        <dbReference type="ARBA" id="ARBA00022692"/>
    </source>
</evidence>
<reference evidence="10" key="1">
    <citation type="journal article" date="2019" name="Int. J. Syst. Evol. Microbiol.">
        <title>The Global Catalogue of Microorganisms (GCM) 10K type strain sequencing project: providing services to taxonomists for standard genome sequencing and annotation.</title>
        <authorList>
            <consortium name="The Broad Institute Genomics Platform"/>
            <consortium name="The Broad Institute Genome Sequencing Center for Infectious Disease"/>
            <person name="Wu L."/>
            <person name="Ma J."/>
        </authorList>
    </citation>
    <scope>NUCLEOTIDE SEQUENCE [LARGE SCALE GENOMIC DNA]</scope>
    <source>
        <strain evidence="10">CGMCC 4.7426</strain>
    </source>
</reference>
<feature type="transmembrane region" description="Helical" evidence="7">
    <location>
        <begin position="331"/>
        <end position="354"/>
    </location>
</feature>
<feature type="transmembrane region" description="Helical" evidence="7">
    <location>
        <begin position="157"/>
        <end position="177"/>
    </location>
</feature>
<proteinExistence type="predicted"/>
<keyword evidence="2" id="KW-0813">Transport</keyword>
<dbReference type="Pfam" id="PF07690">
    <property type="entry name" value="MFS_1"/>
    <property type="match status" value="1"/>
</dbReference>
<comment type="caution">
    <text evidence="9">The sequence shown here is derived from an EMBL/GenBank/DDBJ whole genome shotgun (WGS) entry which is preliminary data.</text>
</comment>
<feature type="transmembrane region" description="Helical" evidence="7">
    <location>
        <begin position="242"/>
        <end position="261"/>
    </location>
</feature>
<keyword evidence="3" id="KW-1003">Cell membrane</keyword>
<feature type="transmembrane region" description="Helical" evidence="7">
    <location>
        <begin position="37"/>
        <end position="59"/>
    </location>
</feature>
<feature type="transmembrane region" description="Helical" evidence="7">
    <location>
        <begin position="298"/>
        <end position="319"/>
    </location>
</feature>
<accession>A0ABV9DI94</accession>
<dbReference type="CDD" id="cd17329">
    <property type="entry name" value="MFS_MdtH_MDR_like"/>
    <property type="match status" value="1"/>
</dbReference>
<dbReference type="EMBL" id="JBHSFU010000004">
    <property type="protein sequence ID" value="MFC4557563.1"/>
    <property type="molecule type" value="Genomic_DNA"/>
</dbReference>
<evidence type="ECO:0000256" key="7">
    <source>
        <dbReference type="SAM" id="Phobius"/>
    </source>
</evidence>
<organism evidence="9 10">
    <name type="scientific">Virgibacillus kekensis</name>
    <dbReference type="NCBI Taxonomy" id="202261"/>
    <lineage>
        <taxon>Bacteria</taxon>
        <taxon>Bacillati</taxon>
        <taxon>Bacillota</taxon>
        <taxon>Bacilli</taxon>
        <taxon>Bacillales</taxon>
        <taxon>Bacillaceae</taxon>
        <taxon>Virgibacillus</taxon>
    </lineage>
</organism>
<comment type="subcellular location">
    <subcellularLocation>
        <location evidence="1">Cell membrane</location>
        <topology evidence="1">Multi-pass membrane protein</topology>
    </subcellularLocation>
</comment>
<evidence type="ECO:0000313" key="9">
    <source>
        <dbReference type="EMBL" id="MFC4557563.1"/>
    </source>
</evidence>
<feature type="transmembrane region" description="Helical" evidence="7">
    <location>
        <begin position="71"/>
        <end position="89"/>
    </location>
</feature>
<dbReference type="PROSITE" id="PS50850">
    <property type="entry name" value="MFS"/>
    <property type="match status" value="1"/>
</dbReference>
<feature type="transmembrane region" description="Helical" evidence="7">
    <location>
        <begin position="203"/>
        <end position="222"/>
    </location>
</feature>
<dbReference type="PANTHER" id="PTHR23517">
    <property type="entry name" value="RESISTANCE PROTEIN MDTM, PUTATIVE-RELATED-RELATED"/>
    <property type="match status" value="1"/>
</dbReference>
<dbReference type="InterPro" id="IPR050171">
    <property type="entry name" value="MFS_Transporters"/>
</dbReference>
<dbReference type="InterPro" id="IPR036259">
    <property type="entry name" value="MFS_trans_sf"/>
</dbReference>
<feature type="transmembrane region" description="Helical" evidence="7">
    <location>
        <begin position="95"/>
        <end position="116"/>
    </location>
</feature>
<gene>
    <name evidence="9" type="ORF">ACFO3D_04995</name>
</gene>
<dbReference type="Proteomes" id="UP001595989">
    <property type="component" value="Unassembled WGS sequence"/>
</dbReference>
<dbReference type="RefSeq" id="WP_390293540.1">
    <property type="nucleotide sequence ID" value="NZ_JBHSFU010000004.1"/>
</dbReference>
<evidence type="ECO:0000256" key="5">
    <source>
        <dbReference type="ARBA" id="ARBA00022989"/>
    </source>
</evidence>
<evidence type="ECO:0000313" key="10">
    <source>
        <dbReference type="Proteomes" id="UP001595989"/>
    </source>
</evidence>
<feature type="domain" description="Major facilitator superfamily (MFS) profile" evidence="8">
    <location>
        <begin position="4"/>
        <end position="386"/>
    </location>
</feature>
<keyword evidence="10" id="KW-1185">Reference proteome</keyword>
<feature type="transmembrane region" description="Helical" evidence="7">
    <location>
        <begin position="128"/>
        <end position="151"/>
    </location>
</feature>
<name>A0ABV9DI94_9BACI</name>
<keyword evidence="4 7" id="KW-0812">Transmembrane</keyword>
<dbReference type="SUPFAM" id="SSF103473">
    <property type="entry name" value="MFS general substrate transporter"/>
    <property type="match status" value="1"/>
</dbReference>
<evidence type="ECO:0000256" key="3">
    <source>
        <dbReference type="ARBA" id="ARBA00022475"/>
    </source>
</evidence>